<dbReference type="CDD" id="cd06578">
    <property type="entry name" value="HemD"/>
    <property type="match status" value="1"/>
</dbReference>
<dbReference type="InterPro" id="IPR036108">
    <property type="entry name" value="4pyrrol_syn_uPrphyn_synt_sf"/>
</dbReference>
<dbReference type="PANTHER" id="PTHR12390">
    <property type="entry name" value="UROPORPHYRINOGEN III SYNTHASE"/>
    <property type="match status" value="1"/>
</dbReference>
<organism evidence="2 3">
    <name type="scientific">Dokdonia sinensis</name>
    <dbReference type="NCBI Taxonomy" id="2479847"/>
    <lineage>
        <taxon>Bacteria</taxon>
        <taxon>Pseudomonadati</taxon>
        <taxon>Bacteroidota</taxon>
        <taxon>Flavobacteriia</taxon>
        <taxon>Flavobacteriales</taxon>
        <taxon>Flavobacteriaceae</taxon>
        <taxon>Dokdonia</taxon>
    </lineage>
</organism>
<dbReference type="Gene3D" id="3.40.50.10090">
    <property type="match status" value="2"/>
</dbReference>
<dbReference type="Proteomes" id="UP000281985">
    <property type="component" value="Unassembled WGS sequence"/>
</dbReference>
<accession>A0A3M0FZA5</accession>
<sequence length="233" mass="26062">MRLLSTKKLKLNQRELLLNAEVSFVEYDAITIAPLEFKFSALVDSVIITSQNGARAILNSGLRIENANFYCVGEKTSTLLVESGLNVAKTARNGEELATFIIENLKNEQFTYFCGKQRRDELPDILKEARIICNEVVVYETHLNEQRFEQEFDGILFFSPSGVSAFAKANHPSTTLRVQDKSSPQRSRRAVAICIGETTAKEARKHFETVVVSNATTIESTIARAVKYLATGY</sequence>
<comment type="caution">
    <text evidence="2">The sequence shown here is derived from an EMBL/GenBank/DDBJ whole genome shotgun (WGS) entry which is preliminary data.</text>
</comment>
<dbReference type="InterPro" id="IPR003754">
    <property type="entry name" value="4pyrrol_synth_uPrphyn_synth"/>
</dbReference>
<dbReference type="GO" id="GO:0004852">
    <property type="term" value="F:uroporphyrinogen-III synthase activity"/>
    <property type="evidence" value="ECO:0007669"/>
    <property type="project" value="InterPro"/>
</dbReference>
<evidence type="ECO:0000259" key="1">
    <source>
        <dbReference type="Pfam" id="PF02602"/>
    </source>
</evidence>
<dbReference type="SUPFAM" id="SSF69618">
    <property type="entry name" value="HemD-like"/>
    <property type="match status" value="1"/>
</dbReference>
<evidence type="ECO:0000313" key="3">
    <source>
        <dbReference type="Proteomes" id="UP000281985"/>
    </source>
</evidence>
<evidence type="ECO:0000313" key="2">
    <source>
        <dbReference type="EMBL" id="RMB58061.1"/>
    </source>
</evidence>
<dbReference type="Pfam" id="PF02602">
    <property type="entry name" value="HEM4"/>
    <property type="match status" value="1"/>
</dbReference>
<proteinExistence type="predicted"/>
<keyword evidence="3" id="KW-1185">Reference proteome</keyword>
<name>A0A3M0FZA5_9FLAO</name>
<dbReference type="GO" id="GO:0006780">
    <property type="term" value="P:uroporphyrinogen III biosynthetic process"/>
    <property type="evidence" value="ECO:0007669"/>
    <property type="project" value="InterPro"/>
</dbReference>
<dbReference type="EMBL" id="REFV01000009">
    <property type="protein sequence ID" value="RMB58061.1"/>
    <property type="molecule type" value="Genomic_DNA"/>
</dbReference>
<reference evidence="2 3" key="1">
    <citation type="submission" date="2018-10" db="EMBL/GenBank/DDBJ databases">
        <title>Dokdonia luteus sp. nov., isolated from sea water.</title>
        <authorList>
            <person name="Zhou L.Y."/>
            <person name="Du Z.J."/>
        </authorList>
    </citation>
    <scope>NUCLEOTIDE SEQUENCE [LARGE SCALE GENOMIC DNA]</scope>
    <source>
        <strain evidence="2 3">SH27</strain>
    </source>
</reference>
<protein>
    <submittedName>
        <fullName evidence="2">Uroporphyrinogen-III synthase</fullName>
    </submittedName>
</protein>
<gene>
    <name evidence="2" type="ORF">EAX61_10275</name>
</gene>
<feature type="domain" description="Tetrapyrrole biosynthesis uroporphyrinogen III synthase" evidence="1">
    <location>
        <begin position="30"/>
        <end position="222"/>
    </location>
</feature>
<dbReference type="AlphaFoldDB" id="A0A3M0FZA5"/>
<dbReference type="PANTHER" id="PTHR12390:SF0">
    <property type="entry name" value="UROPORPHYRINOGEN-III SYNTHASE"/>
    <property type="match status" value="1"/>
</dbReference>
<dbReference type="InterPro" id="IPR039793">
    <property type="entry name" value="UROS/Hem4"/>
</dbReference>
<dbReference type="OrthoDB" id="1523900at2"/>
<dbReference type="GO" id="GO:0005829">
    <property type="term" value="C:cytosol"/>
    <property type="evidence" value="ECO:0007669"/>
    <property type="project" value="TreeGrafter"/>
</dbReference>